<protein>
    <submittedName>
        <fullName evidence="1">Uncharacterized protein</fullName>
    </submittedName>
</protein>
<organism evidence="1 2">
    <name type="scientific">Pseudanabaena yagii GIHE-NHR1</name>
    <dbReference type="NCBI Taxonomy" id="2722753"/>
    <lineage>
        <taxon>Bacteria</taxon>
        <taxon>Bacillati</taxon>
        <taxon>Cyanobacteriota</taxon>
        <taxon>Cyanophyceae</taxon>
        <taxon>Pseudanabaenales</taxon>
        <taxon>Pseudanabaenaceae</taxon>
        <taxon>Pseudanabaena</taxon>
        <taxon>Pseudanabaena yagii</taxon>
    </lineage>
</organism>
<comment type="caution">
    <text evidence="1">The sequence shown here is derived from an EMBL/GenBank/DDBJ whole genome shotgun (WGS) entry which is preliminary data.</text>
</comment>
<dbReference type="EMBL" id="JAAVJL010000001">
    <property type="protein sequence ID" value="NMF57095.1"/>
    <property type="molecule type" value="Genomic_DNA"/>
</dbReference>
<reference evidence="1 2" key="1">
    <citation type="submission" date="2020-03" db="EMBL/GenBank/DDBJ databases">
        <title>Draft Genome Sequence of 2-Methylisoborneol Producing Pseudanabaena yagii Strain GIHE-NHR1 Isolated from North Han River in South Korea.</title>
        <authorList>
            <person name="Jeong J."/>
        </authorList>
    </citation>
    <scope>NUCLEOTIDE SEQUENCE [LARGE SCALE GENOMIC DNA]</scope>
    <source>
        <strain evidence="1 2">GIHE-NHR1</strain>
    </source>
</reference>
<gene>
    <name evidence="1" type="ORF">HC246_03460</name>
</gene>
<name>A0ABX1LLU4_9CYAN</name>
<dbReference type="Proteomes" id="UP000738376">
    <property type="component" value="Unassembled WGS sequence"/>
</dbReference>
<accession>A0ABX1LLU4</accession>
<keyword evidence="2" id="KW-1185">Reference proteome</keyword>
<sequence length="62" mass="7022">MTKPISYYYSSRIKPMPEDVENWLENLPAIHKLKIAKALLSQIDDSFSAPSKPVAGIIYEVN</sequence>
<dbReference type="RefSeq" id="WP_169362169.1">
    <property type="nucleotide sequence ID" value="NZ_JAAVJL010000001.1"/>
</dbReference>
<proteinExistence type="predicted"/>
<evidence type="ECO:0000313" key="2">
    <source>
        <dbReference type="Proteomes" id="UP000738376"/>
    </source>
</evidence>
<evidence type="ECO:0000313" key="1">
    <source>
        <dbReference type="EMBL" id="NMF57095.1"/>
    </source>
</evidence>